<evidence type="ECO:0000256" key="10">
    <source>
        <dbReference type="PROSITE-ProRule" id="PRU00108"/>
    </source>
</evidence>
<keyword evidence="5" id="KW-0805">Transcription regulation</keyword>
<feature type="domain" description="Homeobox" evidence="12">
    <location>
        <begin position="841"/>
        <end position="882"/>
    </location>
</feature>
<dbReference type="PANTHER" id="PTHR15740">
    <property type="entry name" value="NEUROPROTECTIVE PEPTIDE-CONTAINING PROTEIN"/>
    <property type="match status" value="1"/>
</dbReference>
<reference evidence="13" key="1">
    <citation type="journal article" date="2023" name="Front. Mar. Sci.">
        <title>A new Merluccius polli reference genome to investigate the effects of global change in West African waters.</title>
        <authorList>
            <person name="Mateo J.L."/>
            <person name="Blanco-Fernandez C."/>
            <person name="Garcia-Vazquez E."/>
            <person name="Machado-Schiaffino G."/>
        </authorList>
    </citation>
    <scope>NUCLEOTIDE SEQUENCE</scope>
    <source>
        <strain evidence="13">C29</strain>
        <tissue evidence="13">Fin</tissue>
    </source>
</reference>
<dbReference type="Gene3D" id="1.10.10.60">
    <property type="entry name" value="Homeodomain-like"/>
    <property type="match status" value="1"/>
</dbReference>
<dbReference type="GO" id="GO:0003677">
    <property type="term" value="F:DNA binding"/>
    <property type="evidence" value="ECO:0007669"/>
    <property type="project" value="UniProtKB-UniRule"/>
</dbReference>
<keyword evidence="2" id="KW-0677">Repeat</keyword>
<evidence type="ECO:0000256" key="1">
    <source>
        <dbReference type="ARBA" id="ARBA00022723"/>
    </source>
</evidence>
<dbReference type="EMBL" id="JAOPHQ010004595">
    <property type="protein sequence ID" value="KAK0138588.1"/>
    <property type="molecule type" value="Genomic_DNA"/>
</dbReference>
<dbReference type="InterPro" id="IPR009057">
    <property type="entry name" value="Homeodomain-like_sf"/>
</dbReference>
<feature type="DNA-binding region" description="Homeobox" evidence="10">
    <location>
        <begin position="843"/>
        <end position="883"/>
    </location>
</feature>
<dbReference type="SMART" id="SM00355">
    <property type="entry name" value="ZnF_C2H2"/>
    <property type="match status" value="7"/>
</dbReference>
<evidence type="ECO:0000256" key="4">
    <source>
        <dbReference type="ARBA" id="ARBA00022833"/>
    </source>
</evidence>
<dbReference type="CDD" id="cd00086">
    <property type="entry name" value="homeodomain"/>
    <property type="match status" value="1"/>
</dbReference>
<dbReference type="Pfam" id="PF19627">
    <property type="entry name" value="ADNP_N"/>
    <property type="match status" value="1"/>
</dbReference>
<keyword evidence="7 10" id="KW-0371">Homeobox</keyword>
<dbReference type="SUPFAM" id="SSF46689">
    <property type="entry name" value="Homeodomain-like"/>
    <property type="match status" value="1"/>
</dbReference>
<dbReference type="InterPro" id="IPR001356">
    <property type="entry name" value="HD"/>
</dbReference>
<evidence type="ECO:0000256" key="3">
    <source>
        <dbReference type="ARBA" id="ARBA00022771"/>
    </source>
</evidence>
<name>A0AA47NVJ3_MERPO</name>
<protein>
    <submittedName>
        <fullName evidence="13">Activity-dependent neuroprotector homeobox protein 2</fullName>
    </submittedName>
</protein>
<dbReference type="PROSITE" id="PS50071">
    <property type="entry name" value="HOMEOBOX_2"/>
    <property type="match status" value="1"/>
</dbReference>
<dbReference type="PROSITE" id="PS00028">
    <property type="entry name" value="ZINC_FINGER_C2H2_1"/>
    <property type="match status" value="1"/>
</dbReference>
<proteinExistence type="predicted"/>
<evidence type="ECO:0000256" key="11">
    <source>
        <dbReference type="SAM" id="MobiDB-lite"/>
    </source>
</evidence>
<dbReference type="AlphaFoldDB" id="A0AA47NVJ3"/>
<evidence type="ECO:0000313" key="14">
    <source>
        <dbReference type="Proteomes" id="UP001174136"/>
    </source>
</evidence>
<comment type="caution">
    <text evidence="13">The sequence shown here is derived from an EMBL/GenBank/DDBJ whole genome shotgun (WGS) entry which is preliminary data.</text>
</comment>
<evidence type="ECO:0000259" key="12">
    <source>
        <dbReference type="PROSITE" id="PS50071"/>
    </source>
</evidence>
<evidence type="ECO:0000256" key="9">
    <source>
        <dbReference type="ARBA" id="ARBA00023242"/>
    </source>
</evidence>
<dbReference type="Proteomes" id="UP001174136">
    <property type="component" value="Unassembled WGS sequence"/>
</dbReference>
<keyword evidence="4" id="KW-0862">Zinc</keyword>
<evidence type="ECO:0000256" key="8">
    <source>
        <dbReference type="ARBA" id="ARBA00023163"/>
    </source>
</evidence>
<dbReference type="PANTHER" id="PTHR15740:SF2">
    <property type="entry name" value="ACTIVITY-DEPENDENT NEUROPROTECTOR HOMEOBOX PROTEIN 2"/>
    <property type="match status" value="1"/>
</dbReference>
<evidence type="ECO:0000313" key="13">
    <source>
        <dbReference type="EMBL" id="KAK0138588.1"/>
    </source>
</evidence>
<organism evidence="13 14">
    <name type="scientific">Merluccius polli</name>
    <name type="common">Benguela hake</name>
    <name type="synonym">Merluccius cadenati</name>
    <dbReference type="NCBI Taxonomy" id="89951"/>
    <lineage>
        <taxon>Eukaryota</taxon>
        <taxon>Metazoa</taxon>
        <taxon>Chordata</taxon>
        <taxon>Craniata</taxon>
        <taxon>Vertebrata</taxon>
        <taxon>Euteleostomi</taxon>
        <taxon>Actinopterygii</taxon>
        <taxon>Neopterygii</taxon>
        <taxon>Teleostei</taxon>
        <taxon>Neoteleostei</taxon>
        <taxon>Acanthomorphata</taxon>
        <taxon>Zeiogadaria</taxon>
        <taxon>Gadariae</taxon>
        <taxon>Gadiformes</taxon>
        <taxon>Gadoidei</taxon>
        <taxon>Merlucciidae</taxon>
        <taxon>Merluccius</taxon>
    </lineage>
</organism>
<keyword evidence="8" id="KW-0804">Transcription</keyword>
<keyword evidence="6 10" id="KW-0238">DNA-binding</keyword>
<keyword evidence="1" id="KW-0479">Metal-binding</keyword>
<accession>A0AA47NVJ3</accession>
<evidence type="ECO:0000256" key="6">
    <source>
        <dbReference type="ARBA" id="ARBA00023125"/>
    </source>
</evidence>
<dbReference type="InterPro" id="IPR013087">
    <property type="entry name" value="Znf_C2H2_type"/>
</dbReference>
<keyword evidence="9 10" id="KW-0539">Nucleus</keyword>
<evidence type="ECO:0000256" key="2">
    <source>
        <dbReference type="ARBA" id="ARBA00022737"/>
    </source>
</evidence>
<comment type="subcellular location">
    <subcellularLocation>
        <location evidence="10">Nucleus</location>
    </subcellularLocation>
</comment>
<dbReference type="GO" id="GO:0005634">
    <property type="term" value="C:nucleus"/>
    <property type="evidence" value="ECO:0007669"/>
    <property type="project" value="UniProtKB-SubCell"/>
</dbReference>
<keyword evidence="3" id="KW-0863">Zinc-finger</keyword>
<gene>
    <name evidence="13" type="primary">ADNP2_1</name>
    <name evidence="13" type="ORF">N1851_024877</name>
</gene>
<dbReference type="GO" id="GO:0010468">
    <property type="term" value="P:regulation of gene expression"/>
    <property type="evidence" value="ECO:0007669"/>
    <property type="project" value="TreeGrafter"/>
</dbReference>
<evidence type="ECO:0000256" key="7">
    <source>
        <dbReference type="ARBA" id="ARBA00023155"/>
    </source>
</evidence>
<dbReference type="InterPro" id="IPR038861">
    <property type="entry name" value="ADNP/ADNP2"/>
</dbReference>
<evidence type="ECO:0000256" key="5">
    <source>
        <dbReference type="ARBA" id="ARBA00023015"/>
    </source>
</evidence>
<sequence>MYQLPVENIDKIRKSRKKVKNILSELGLEDCQNLLKDLRDKSEDKLDEDEAFENTEWEDFTEEDSNTKKKWPYRSQILCCALCKYSTRNIFTFKGHVSRSHDYEYSACALDTCPDCHYVGHPRALRKHIRFFHTSPGSLSSPNTATREWPQSSQKERYLCRKCGYPSSSLTAIKKHVILRHLESLAQQFIGYKMQPYGKIYICKICKSNMGTLDQMLHHMLTEPAHSWVNSQVQKLISENKNSIKPSPNGNSMYLTFPNIAPKTQTLTNRPVLVTNIGQHGQRVVAVQQVHGSANGTTLVCTPGTNQSFLSPQASALVQLARAETKDLLPPGTSVALQGSTSVSLKQAPLSLVPAPMQSLQNLQSQQMMLPQGNLTGAVGVAQKASKDQITPQGTMMTSQSLLTHLIPTGNRINGLPTYTFAPSSMNTPLKPVGSANTQLNSSQPTKKWITCPHCNELFPSNVYEMHMEIAHRTKSITANCECMAVRAPFLKKMPDKTVKCLMCKILLSEQGVIQHLLHGLNCLYCSALFFSLTQLIDHLKEHHPKTTANCDLLRQEYRVYTDGSGQIMFPYFDITTTAPKELLGDMEINLVLVTSSLDLIFLKMLPSSTHPDICQASVKISSACCPFCFEKFQNPAKHLQHLKQKHFVAPTVHAILKTEAFKCVYCNGVYTGKLTQQAVMLHLQRCRSSPKRVPEPLKISAGNQVPACGMAVLQPIPTQVERPKLFFQIPQQIHMKQLPAFTPAPPPKPPTLLTLVPTNKTPEVTEEQHSKRRLEEAWKRVVETNRREREQMAAKCKKRREEKMAARMLPTPESSRVKLLLEPTVLECQSPWERKQFIFRYFNVNPYITKVESEELCKRLNLNKSELGAYFGNRRTKCLKSLRRSTAKVLLGFKMTELRKVKHNLFIPEIQPVEQVEKHKETKESRTRVQATELDRVDAVQQSSKMADSNIAPDTNVAVTEEVEKMET</sequence>
<dbReference type="InterPro" id="IPR045762">
    <property type="entry name" value="ADNP_Znf"/>
</dbReference>
<feature type="region of interest" description="Disordered" evidence="11">
    <location>
        <begin position="938"/>
        <end position="969"/>
    </location>
</feature>
<keyword evidence="14" id="KW-1185">Reference proteome</keyword>
<dbReference type="GO" id="GO:0008270">
    <property type="term" value="F:zinc ion binding"/>
    <property type="evidence" value="ECO:0007669"/>
    <property type="project" value="UniProtKB-KW"/>
</dbReference>